<dbReference type="PANTHER" id="PTHR43537:SF45">
    <property type="entry name" value="GNTR FAMILY REGULATORY PROTEIN"/>
    <property type="match status" value="1"/>
</dbReference>
<gene>
    <name evidence="6" type="ORF">AWB72_05469</name>
</gene>
<dbReference type="Gene3D" id="1.20.120.530">
    <property type="entry name" value="GntR ligand-binding domain-like"/>
    <property type="match status" value="1"/>
</dbReference>
<dbReference type="GO" id="GO:0003677">
    <property type="term" value="F:DNA binding"/>
    <property type="evidence" value="ECO:0007669"/>
    <property type="project" value="UniProtKB-KW"/>
</dbReference>
<feature type="domain" description="HTH gntR-type" evidence="5">
    <location>
        <begin position="25"/>
        <end position="92"/>
    </location>
</feature>
<dbReference type="EMBL" id="FCNV02000022">
    <property type="protein sequence ID" value="SAL51584.1"/>
    <property type="molecule type" value="Genomic_DNA"/>
</dbReference>
<dbReference type="RefSeq" id="WP_087129057.1">
    <property type="nucleotide sequence ID" value="NZ_FCNV02000022.1"/>
</dbReference>
<evidence type="ECO:0000256" key="4">
    <source>
        <dbReference type="SAM" id="MobiDB-lite"/>
    </source>
</evidence>
<dbReference type="Gene3D" id="1.10.10.10">
    <property type="entry name" value="Winged helix-like DNA-binding domain superfamily/Winged helix DNA-binding domain"/>
    <property type="match status" value="1"/>
</dbReference>
<keyword evidence="7" id="KW-1185">Reference proteome</keyword>
<dbReference type="SMART" id="SM00895">
    <property type="entry name" value="FCD"/>
    <property type="match status" value="1"/>
</dbReference>
<dbReference type="SUPFAM" id="SSF46785">
    <property type="entry name" value="Winged helix' DNA-binding domain"/>
    <property type="match status" value="1"/>
</dbReference>
<evidence type="ECO:0000256" key="3">
    <source>
        <dbReference type="ARBA" id="ARBA00023163"/>
    </source>
</evidence>
<organism evidence="6 7">
    <name type="scientific">Caballeronia concitans</name>
    <dbReference type="NCBI Taxonomy" id="1777133"/>
    <lineage>
        <taxon>Bacteria</taxon>
        <taxon>Pseudomonadati</taxon>
        <taxon>Pseudomonadota</taxon>
        <taxon>Betaproteobacteria</taxon>
        <taxon>Burkholderiales</taxon>
        <taxon>Burkholderiaceae</taxon>
        <taxon>Caballeronia</taxon>
    </lineage>
</organism>
<dbReference type="InterPro" id="IPR036388">
    <property type="entry name" value="WH-like_DNA-bd_sf"/>
</dbReference>
<dbReference type="Pfam" id="PF00392">
    <property type="entry name" value="GntR"/>
    <property type="match status" value="1"/>
</dbReference>
<reference evidence="6 7" key="1">
    <citation type="submission" date="2016-01" db="EMBL/GenBank/DDBJ databases">
        <authorList>
            <person name="Peeters C."/>
        </authorList>
    </citation>
    <scope>NUCLEOTIDE SEQUENCE [LARGE SCALE GENOMIC DNA]</scope>
    <source>
        <strain evidence="6">LMG 29315</strain>
    </source>
</reference>
<sequence>MPRYSSLLRETRPNVRETTPPKRPGLTVNELYERLKEMAVLYTIRPGERVNELELAQRFDVSRTPLREALNRLVAESLLHFVPNRGFFARELHRQDIFDLFELRRSIESSAVLLAAERASIKDLRALRKFWKEVMKTKAQTSAAELTIKDEEFHVRLVALAGNNEMVRALYGINARIHFVRWMDLEQRGHDAFAEHLDILDAIEARDIERCRALTESHITWRMEEIARVVDAGVVRLFSR</sequence>
<dbReference type="InterPro" id="IPR000524">
    <property type="entry name" value="Tscrpt_reg_HTH_GntR"/>
</dbReference>
<comment type="caution">
    <text evidence="6">The sequence shown here is derived from an EMBL/GenBank/DDBJ whole genome shotgun (WGS) entry which is preliminary data.</text>
</comment>
<dbReference type="PROSITE" id="PS50949">
    <property type="entry name" value="HTH_GNTR"/>
    <property type="match status" value="1"/>
</dbReference>
<proteinExistence type="predicted"/>
<name>A0A658R574_9BURK</name>
<dbReference type="OrthoDB" id="6536663at2"/>
<dbReference type="GO" id="GO:0003700">
    <property type="term" value="F:DNA-binding transcription factor activity"/>
    <property type="evidence" value="ECO:0007669"/>
    <property type="project" value="InterPro"/>
</dbReference>
<dbReference type="InterPro" id="IPR008920">
    <property type="entry name" value="TF_FadR/GntR_C"/>
</dbReference>
<dbReference type="AlphaFoldDB" id="A0A658R574"/>
<dbReference type="Pfam" id="PF07729">
    <property type="entry name" value="FCD"/>
    <property type="match status" value="1"/>
</dbReference>
<evidence type="ECO:0000259" key="5">
    <source>
        <dbReference type="PROSITE" id="PS50949"/>
    </source>
</evidence>
<keyword evidence="2" id="KW-0238">DNA-binding</keyword>
<dbReference type="Proteomes" id="UP000198263">
    <property type="component" value="Unassembled WGS sequence"/>
</dbReference>
<dbReference type="PRINTS" id="PR00035">
    <property type="entry name" value="HTHGNTR"/>
</dbReference>
<evidence type="ECO:0000313" key="6">
    <source>
        <dbReference type="EMBL" id="SAL51584.1"/>
    </source>
</evidence>
<evidence type="ECO:0000256" key="1">
    <source>
        <dbReference type="ARBA" id="ARBA00023015"/>
    </source>
</evidence>
<dbReference type="InterPro" id="IPR036390">
    <property type="entry name" value="WH_DNA-bd_sf"/>
</dbReference>
<dbReference type="SMART" id="SM00345">
    <property type="entry name" value="HTH_GNTR"/>
    <property type="match status" value="1"/>
</dbReference>
<feature type="region of interest" description="Disordered" evidence="4">
    <location>
        <begin position="1"/>
        <end position="24"/>
    </location>
</feature>
<accession>A0A658R574</accession>
<evidence type="ECO:0000256" key="2">
    <source>
        <dbReference type="ARBA" id="ARBA00023125"/>
    </source>
</evidence>
<keyword evidence="3" id="KW-0804">Transcription</keyword>
<dbReference type="SUPFAM" id="SSF48008">
    <property type="entry name" value="GntR ligand-binding domain-like"/>
    <property type="match status" value="1"/>
</dbReference>
<keyword evidence="1" id="KW-0805">Transcription regulation</keyword>
<protein>
    <submittedName>
        <fullName evidence="6">GntR family transcriptional regulator</fullName>
    </submittedName>
</protein>
<dbReference type="PANTHER" id="PTHR43537">
    <property type="entry name" value="TRANSCRIPTIONAL REGULATOR, GNTR FAMILY"/>
    <property type="match status" value="1"/>
</dbReference>
<evidence type="ECO:0000313" key="7">
    <source>
        <dbReference type="Proteomes" id="UP000198263"/>
    </source>
</evidence>
<dbReference type="InterPro" id="IPR011711">
    <property type="entry name" value="GntR_C"/>
</dbReference>